<evidence type="ECO:0000313" key="3">
    <source>
        <dbReference type="Proteomes" id="UP001202328"/>
    </source>
</evidence>
<dbReference type="SUPFAM" id="SSF48403">
    <property type="entry name" value="Ankyrin repeat"/>
    <property type="match status" value="1"/>
</dbReference>
<keyword evidence="3" id="KW-1185">Reference proteome</keyword>
<dbReference type="PROSITE" id="PS50088">
    <property type="entry name" value="ANK_REPEAT"/>
    <property type="match status" value="3"/>
</dbReference>
<dbReference type="AlphaFoldDB" id="A0AAD4XAJ0"/>
<dbReference type="SMART" id="SM00248">
    <property type="entry name" value="ANK"/>
    <property type="match status" value="4"/>
</dbReference>
<feature type="repeat" description="ANK" evidence="1">
    <location>
        <begin position="83"/>
        <end position="115"/>
    </location>
</feature>
<feature type="repeat" description="ANK" evidence="1">
    <location>
        <begin position="116"/>
        <end position="148"/>
    </location>
</feature>
<sequence>MDDVVAAVTAMLLVAVDGELERFKKCVEAVDRLIGDGIAAIIENTKDDYGKGVIHFAAGGGNVEVLKYLIKEIKLDVNVKDNSGVTPLSWAAIEGHYAAVEYLLEMGANPEMPDNSNCTPLHHSAMKGHKDVIPLLLSKGINVDVTNELGSPLQFAATHGLHDTVKVLLDHGANVSSIYLLFINRCGFLYSKYSSDI</sequence>
<dbReference type="EMBL" id="JAJJMB010013076">
    <property type="protein sequence ID" value="KAI3871162.1"/>
    <property type="molecule type" value="Genomic_DNA"/>
</dbReference>
<evidence type="ECO:0000256" key="1">
    <source>
        <dbReference type="PROSITE-ProRule" id="PRU00023"/>
    </source>
</evidence>
<dbReference type="InterPro" id="IPR002110">
    <property type="entry name" value="Ankyrin_rpt"/>
</dbReference>
<dbReference type="InterPro" id="IPR051616">
    <property type="entry name" value="Cul2-RING_E3_ligase_SR"/>
</dbReference>
<dbReference type="Pfam" id="PF00023">
    <property type="entry name" value="Ank"/>
    <property type="match status" value="2"/>
</dbReference>
<dbReference type="PANTHER" id="PTHR46224:SF6">
    <property type="entry name" value="ANKYRIN REPEAT FAMILY PROTEIN"/>
    <property type="match status" value="1"/>
</dbReference>
<organism evidence="2 3">
    <name type="scientific">Papaver atlanticum</name>
    <dbReference type="NCBI Taxonomy" id="357466"/>
    <lineage>
        <taxon>Eukaryota</taxon>
        <taxon>Viridiplantae</taxon>
        <taxon>Streptophyta</taxon>
        <taxon>Embryophyta</taxon>
        <taxon>Tracheophyta</taxon>
        <taxon>Spermatophyta</taxon>
        <taxon>Magnoliopsida</taxon>
        <taxon>Ranunculales</taxon>
        <taxon>Papaveraceae</taxon>
        <taxon>Papaveroideae</taxon>
        <taxon>Papaver</taxon>
    </lineage>
</organism>
<evidence type="ECO:0000313" key="2">
    <source>
        <dbReference type="EMBL" id="KAI3871162.1"/>
    </source>
</evidence>
<accession>A0AAD4XAJ0</accession>
<comment type="caution">
    <text evidence="2">The sequence shown here is derived from an EMBL/GenBank/DDBJ whole genome shotgun (WGS) entry which is preliminary data.</text>
</comment>
<dbReference type="PRINTS" id="PR01415">
    <property type="entry name" value="ANKYRIN"/>
</dbReference>
<reference evidence="2" key="1">
    <citation type="submission" date="2022-04" db="EMBL/GenBank/DDBJ databases">
        <title>A functionally conserved STORR gene fusion in Papaver species that diverged 16.8 million years ago.</title>
        <authorList>
            <person name="Catania T."/>
        </authorList>
    </citation>
    <scope>NUCLEOTIDE SEQUENCE</scope>
    <source>
        <strain evidence="2">S-188037</strain>
    </source>
</reference>
<proteinExistence type="predicted"/>
<dbReference type="Proteomes" id="UP001202328">
    <property type="component" value="Unassembled WGS sequence"/>
</dbReference>
<protein>
    <submittedName>
        <fullName evidence="2">Uncharacterized protein</fullName>
    </submittedName>
</protein>
<dbReference type="InterPro" id="IPR036770">
    <property type="entry name" value="Ankyrin_rpt-contain_sf"/>
</dbReference>
<keyword evidence="1" id="KW-0040">ANK repeat</keyword>
<dbReference type="Pfam" id="PF12796">
    <property type="entry name" value="Ank_2"/>
    <property type="match status" value="1"/>
</dbReference>
<gene>
    <name evidence="2" type="ORF">MKW98_015062</name>
</gene>
<dbReference type="PANTHER" id="PTHR46224">
    <property type="entry name" value="ANKYRIN REPEAT FAMILY PROTEIN"/>
    <property type="match status" value="1"/>
</dbReference>
<dbReference type="Gene3D" id="1.25.40.20">
    <property type="entry name" value="Ankyrin repeat-containing domain"/>
    <property type="match status" value="1"/>
</dbReference>
<dbReference type="PROSITE" id="PS50297">
    <property type="entry name" value="ANK_REP_REGION"/>
    <property type="match status" value="3"/>
</dbReference>
<feature type="repeat" description="ANK" evidence="1">
    <location>
        <begin position="148"/>
        <end position="176"/>
    </location>
</feature>
<name>A0AAD4XAJ0_9MAGN</name>